<dbReference type="AlphaFoldDB" id="A0A8B7NLP4"/>
<accession>A0A8B7NLP4</accession>
<dbReference type="GO" id="GO:0005886">
    <property type="term" value="C:plasma membrane"/>
    <property type="evidence" value="ECO:0007669"/>
    <property type="project" value="UniProtKB-SubCell"/>
</dbReference>
<sequence>MERYSERSKLSQPVDRLTNLDGRGQSGEESTSNKKATGDPVVPAIDHRDTVESDDGISEAEAGSISRGSSACKNIIDEAEELLEEVCFVTINAGKIASEEVREGLELLTAPEEDAKFGGGDVVAAVLTLVTFNIDLISDLLLARHLSQGDDVDRRWAVATFCMTVVPLVVVNGFSLYWYWFDSHPHTKTIVAALPLENVDECDKRFAADEDASDATSESPPSATSNNDRYEKENNISVGMNKNERTISRDNSLGTLNDPAANTSDELNCFNRNANIVAKSPSSSLKSHGACIKNEEEIIDAKNEISFPHQNRVKLTMVWCLRFLFHFTMQANSLRQLDLLYYGTRSVATVRQKHNTHNARAFFKPKSLDGDRYESKRSAAYSTRPPDVREGFEVPDSLVKEKKRFQELWLHAESDGAALDLIGAVLQDVPQIILQLYLLALSVPLLSASVMQYNRFLQGFRIDSWLFEKIFSEVISTNSSNLTSLMGYDVEFHVENIVDGNLALPGTQSQRNIYEEAAGNFNYSDLMSLNYSSSEFAKAVLLNNSEASVATFVLRLTAPKELLPDTEQHLVALQLLCLCGSLCAVSWSATSWVRAVRLASLRLTSLSPASLLILTLAHLTAIVPQVMCYAALATTSPELLLLVLLLLWALHTTWILSQLVKWSQSRRQLLEWFPHDIRTGLCRRADDVCLSAALALVFLLTFLDVAGDESGAMAAAHAALRLAVQLAVASAWYVSTGGVQWVQQGPLWFVLTAGALHAALTAAHYHLTRWAHATHFPPKKQTLDDTRYEDELRGAGEEQPPETSRTEVV</sequence>
<comment type="subcellular location">
    <subcellularLocation>
        <location evidence="1">Cell membrane</location>
        <topology evidence="1">Multi-pass membrane protein</topology>
    </subcellularLocation>
    <subcellularLocation>
        <location evidence="7">Membrane</location>
        <topology evidence="7">Multi-pass membrane protein</topology>
    </subcellularLocation>
</comment>
<feature type="compositionally biased region" description="Basic and acidic residues" evidence="8">
    <location>
        <begin position="781"/>
        <end position="796"/>
    </location>
</feature>
<dbReference type="InterPro" id="IPR018629">
    <property type="entry name" value="XK-rel"/>
</dbReference>
<dbReference type="KEGG" id="hazt:108671544"/>
<dbReference type="InterPro" id="IPR050895">
    <property type="entry name" value="XK-related_scramblase"/>
</dbReference>
<dbReference type="Proteomes" id="UP000694843">
    <property type="component" value="Unplaced"/>
</dbReference>
<dbReference type="PANTHER" id="PTHR16024">
    <property type="entry name" value="XK-RELATED PROTEIN"/>
    <property type="match status" value="1"/>
</dbReference>
<feature type="transmembrane region" description="Helical" evidence="7">
    <location>
        <begin position="747"/>
        <end position="767"/>
    </location>
</feature>
<evidence type="ECO:0000256" key="1">
    <source>
        <dbReference type="ARBA" id="ARBA00004651"/>
    </source>
</evidence>
<feature type="transmembrane region" description="Helical" evidence="7">
    <location>
        <begin position="570"/>
        <end position="589"/>
    </location>
</feature>
<keyword evidence="5 7" id="KW-1133">Transmembrane helix</keyword>
<proteinExistence type="inferred from homology"/>
<evidence type="ECO:0000313" key="10">
    <source>
        <dbReference type="RefSeq" id="XP_018014590.1"/>
    </source>
</evidence>
<reference evidence="10" key="1">
    <citation type="submission" date="2025-08" db="UniProtKB">
        <authorList>
            <consortium name="RefSeq"/>
        </authorList>
    </citation>
    <scope>IDENTIFICATION</scope>
    <source>
        <tissue evidence="10">Whole organism</tissue>
    </source>
</reference>
<keyword evidence="6 7" id="KW-0472">Membrane</keyword>
<feature type="compositionally biased region" description="Polar residues" evidence="8">
    <location>
        <begin position="249"/>
        <end position="258"/>
    </location>
</feature>
<dbReference type="GO" id="GO:0070782">
    <property type="term" value="P:phosphatidylserine exposure on apoptotic cell surface"/>
    <property type="evidence" value="ECO:0007669"/>
    <property type="project" value="TreeGrafter"/>
</dbReference>
<evidence type="ECO:0000313" key="9">
    <source>
        <dbReference type="Proteomes" id="UP000694843"/>
    </source>
</evidence>
<feature type="transmembrane region" description="Helical" evidence="7">
    <location>
        <begin position="639"/>
        <end position="660"/>
    </location>
</feature>
<dbReference type="PANTHER" id="PTHR16024:SF6">
    <property type="entry name" value="XK-RELATED PROTEIN"/>
    <property type="match status" value="1"/>
</dbReference>
<keyword evidence="9" id="KW-1185">Reference proteome</keyword>
<evidence type="ECO:0000256" key="5">
    <source>
        <dbReference type="ARBA" id="ARBA00022989"/>
    </source>
</evidence>
<organism evidence="9 10">
    <name type="scientific">Hyalella azteca</name>
    <name type="common">Amphipod</name>
    <dbReference type="NCBI Taxonomy" id="294128"/>
    <lineage>
        <taxon>Eukaryota</taxon>
        <taxon>Metazoa</taxon>
        <taxon>Ecdysozoa</taxon>
        <taxon>Arthropoda</taxon>
        <taxon>Crustacea</taxon>
        <taxon>Multicrustacea</taxon>
        <taxon>Malacostraca</taxon>
        <taxon>Eumalacostraca</taxon>
        <taxon>Peracarida</taxon>
        <taxon>Amphipoda</taxon>
        <taxon>Senticaudata</taxon>
        <taxon>Talitrida</taxon>
        <taxon>Talitroidea</taxon>
        <taxon>Hyalellidae</taxon>
        <taxon>Hyalella</taxon>
    </lineage>
</organism>
<keyword evidence="4 7" id="KW-0812">Transmembrane</keyword>
<dbReference type="GO" id="GO:0043652">
    <property type="term" value="P:engulfment of apoptotic cell"/>
    <property type="evidence" value="ECO:0007669"/>
    <property type="project" value="TreeGrafter"/>
</dbReference>
<feature type="region of interest" description="Disordered" evidence="8">
    <location>
        <begin position="781"/>
        <end position="809"/>
    </location>
</feature>
<dbReference type="Pfam" id="PF09815">
    <property type="entry name" value="XK-related"/>
    <property type="match status" value="2"/>
</dbReference>
<comment type="similarity">
    <text evidence="2 7">Belongs to the XK family.</text>
</comment>
<feature type="transmembrane region" description="Helical" evidence="7">
    <location>
        <begin position="688"/>
        <end position="706"/>
    </location>
</feature>
<dbReference type="GeneID" id="108671544"/>
<evidence type="ECO:0000256" key="2">
    <source>
        <dbReference type="ARBA" id="ARBA00008789"/>
    </source>
</evidence>
<feature type="region of interest" description="Disordered" evidence="8">
    <location>
        <begin position="208"/>
        <end position="258"/>
    </location>
</feature>
<keyword evidence="3" id="KW-1003">Cell membrane</keyword>
<dbReference type="OrthoDB" id="6136301at2759"/>
<protein>
    <recommendedName>
        <fullName evidence="7">XK-related protein</fullName>
    </recommendedName>
</protein>
<name>A0A8B7NLP4_HYAAZ</name>
<evidence type="ECO:0000256" key="8">
    <source>
        <dbReference type="SAM" id="MobiDB-lite"/>
    </source>
</evidence>
<dbReference type="GO" id="GO:1902742">
    <property type="term" value="P:apoptotic process involved in development"/>
    <property type="evidence" value="ECO:0007669"/>
    <property type="project" value="TreeGrafter"/>
</dbReference>
<dbReference type="RefSeq" id="XP_018014590.1">
    <property type="nucleotide sequence ID" value="XM_018159101.2"/>
</dbReference>
<evidence type="ECO:0000256" key="4">
    <source>
        <dbReference type="ARBA" id="ARBA00022692"/>
    </source>
</evidence>
<evidence type="ECO:0000256" key="3">
    <source>
        <dbReference type="ARBA" id="ARBA00022475"/>
    </source>
</evidence>
<feature type="transmembrane region" description="Helical" evidence="7">
    <location>
        <begin position="609"/>
        <end position="632"/>
    </location>
</feature>
<feature type="region of interest" description="Disordered" evidence="8">
    <location>
        <begin position="1"/>
        <end position="63"/>
    </location>
</feature>
<feature type="transmembrane region" description="Helical" evidence="7">
    <location>
        <begin position="156"/>
        <end position="180"/>
    </location>
</feature>
<evidence type="ECO:0000256" key="7">
    <source>
        <dbReference type="RuleBase" id="RU910716"/>
    </source>
</evidence>
<feature type="transmembrane region" description="Helical" evidence="7">
    <location>
        <begin position="718"/>
        <end position="735"/>
    </location>
</feature>
<gene>
    <name evidence="10" type="primary">LOC108671544</name>
</gene>
<evidence type="ECO:0000256" key="6">
    <source>
        <dbReference type="ARBA" id="ARBA00023136"/>
    </source>
</evidence>